<dbReference type="InterPro" id="IPR019734">
    <property type="entry name" value="TPR_rpt"/>
</dbReference>
<evidence type="ECO:0000256" key="1">
    <source>
        <dbReference type="ARBA" id="ARBA00022946"/>
    </source>
</evidence>
<dbReference type="Proteomes" id="UP000598633">
    <property type="component" value="Unassembled WGS sequence"/>
</dbReference>
<dbReference type="SUPFAM" id="SSF103025">
    <property type="entry name" value="Folate-binding domain"/>
    <property type="match status" value="1"/>
</dbReference>
<dbReference type="InterPro" id="IPR011990">
    <property type="entry name" value="TPR-like_helical_dom_sf"/>
</dbReference>
<reference evidence="4 5" key="1">
    <citation type="submission" date="2020-08" db="EMBL/GenBank/DDBJ databases">
        <title>Acidobacteriota in marine sediments use diverse sulfur dissimilation pathways.</title>
        <authorList>
            <person name="Wasmund K."/>
        </authorList>
    </citation>
    <scope>NUCLEOTIDE SEQUENCE [LARGE SCALE GENOMIC DNA]</scope>
    <source>
        <strain evidence="4">MAG AM3-A</strain>
    </source>
</reference>
<dbReference type="PROSITE" id="PS50005">
    <property type="entry name" value="TPR"/>
    <property type="match status" value="2"/>
</dbReference>
<dbReference type="InterPro" id="IPR052943">
    <property type="entry name" value="TMTC_O-mannosyl-trnsfr"/>
</dbReference>
<dbReference type="Gene3D" id="1.25.40.10">
    <property type="entry name" value="Tetratricopeptide repeat domain"/>
    <property type="match status" value="2"/>
</dbReference>
<dbReference type="InterPro" id="IPR027266">
    <property type="entry name" value="TrmE/GcvT-like"/>
</dbReference>
<accession>A0A8J6Y4S8</accession>
<dbReference type="PANTHER" id="PTHR44809:SF1">
    <property type="entry name" value="PROTEIN O-MANNOSYL-TRANSFERASE TMTC1"/>
    <property type="match status" value="1"/>
</dbReference>
<dbReference type="SMART" id="SM00028">
    <property type="entry name" value="TPR"/>
    <property type="match status" value="4"/>
</dbReference>
<organism evidence="4 5">
    <name type="scientific">Candidatus Sulfomarinibacter kjeldsenii</name>
    <dbReference type="NCBI Taxonomy" id="2885994"/>
    <lineage>
        <taxon>Bacteria</taxon>
        <taxon>Pseudomonadati</taxon>
        <taxon>Acidobacteriota</taxon>
        <taxon>Thermoanaerobaculia</taxon>
        <taxon>Thermoanaerobaculales</taxon>
        <taxon>Candidatus Sulfomarinibacteraceae</taxon>
        <taxon>Candidatus Sulfomarinibacter</taxon>
    </lineage>
</organism>
<dbReference type="InterPro" id="IPR017703">
    <property type="entry name" value="YgfZ/GCV_T_CS"/>
</dbReference>
<dbReference type="EMBL" id="JACXWA010000037">
    <property type="protein sequence ID" value="MBD3870172.1"/>
    <property type="molecule type" value="Genomic_DNA"/>
</dbReference>
<dbReference type="AlphaFoldDB" id="A0A8J6Y4S8"/>
<evidence type="ECO:0000313" key="4">
    <source>
        <dbReference type="EMBL" id="MBD3870172.1"/>
    </source>
</evidence>
<sequence length="536" mass="58966">MSRSASESLLFGGARASLTGWALVVAEGRDAVRFLHSQLTSDVQGLGPEESQPTALLDRGGRLQAFGFLYRRTDRVEILLPTEIAAATVRRLADNVISDDVTLTIVDTPRLHLALGAEAVRRVAEDGDESRFPIAIYGSRGFVTWGDGDLDLPIIGGDQLEPRRVLTGLPRWGDEVTEGVLIHETALIDTAVSKDKGCYLGQETVAKVMSGRGAARAPMLLEVISGDPIGSELVGKYFASDVAKKSGTVLSSTRWEDRDFLQAMLVRELRVQDREIECRFEDGPKLTVRVHSLPFLSSPQLEAWARRIELQAVKEFAADREEEAIELYERAIAVCPSYADAYEALGVILGRHGRYEEAIELMQRLLEVDPLSVMAHTNLSLYYNQQGRIEDAEREAAEAMRAKMRCERDEKELAEAAQDQTASAIADRERRAAMFRQVLDLDPDDALGNFGLGELLVEEGRFAEAITHLERALMADPRYSAALLALGRAHEGAEDLSSARETYRRGVDVAAARGDLATANKMQERLAVLDAATTLE</sequence>
<protein>
    <submittedName>
        <fullName evidence="4">Tetratricopeptide repeat protein</fullName>
    </submittedName>
</protein>
<dbReference type="NCBIfam" id="TIGR03317">
    <property type="entry name" value="ygfZ_signature"/>
    <property type="match status" value="1"/>
</dbReference>
<feature type="repeat" description="TPR" evidence="2">
    <location>
        <begin position="446"/>
        <end position="479"/>
    </location>
</feature>
<dbReference type="SUPFAM" id="SSF48452">
    <property type="entry name" value="TPR-like"/>
    <property type="match status" value="1"/>
</dbReference>
<keyword evidence="1" id="KW-0809">Transit peptide</keyword>
<dbReference type="PANTHER" id="PTHR44809">
    <property type="match status" value="1"/>
</dbReference>
<gene>
    <name evidence="4" type="ORF">IFJ97_02295</name>
</gene>
<comment type="caution">
    <text evidence="4">The sequence shown here is derived from an EMBL/GenBank/DDBJ whole genome shotgun (WGS) entry which is preliminary data.</text>
</comment>
<keyword evidence="2" id="KW-0802">TPR repeat</keyword>
<name>A0A8J6Y4S8_9BACT</name>
<proteinExistence type="predicted"/>
<evidence type="ECO:0000256" key="2">
    <source>
        <dbReference type="PROSITE-ProRule" id="PRU00339"/>
    </source>
</evidence>
<feature type="coiled-coil region" evidence="3">
    <location>
        <begin position="382"/>
        <end position="419"/>
    </location>
</feature>
<dbReference type="Pfam" id="PF13414">
    <property type="entry name" value="TPR_11"/>
    <property type="match status" value="1"/>
</dbReference>
<keyword evidence="3" id="KW-0175">Coiled coil</keyword>
<dbReference type="PROSITE" id="PS50293">
    <property type="entry name" value="TPR_REGION"/>
    <property type="match status" value="1"/>
</dbReference>
<evidence type="ECO:0000256" key="3">
    <source>
        <dbReference type="SAM" id="Coils"/>
    </source>
</evidence>
<evidence type="ECO:0000313" key="5">
    <source>
        <dbReference type="Proteomes" id="UP000598633"/>
    </source>
</evidence>
<feature type="repeat" description="TPR" evidence="2">
    <location>
        <begin position="339"/>
        <end position="372"/>
    </location>
</feature>
<dbReference type="Gene3D" id="3.30.1360.120">
    <property type="entry name" value="Probable tRNA modification gtpase trme, domain 1"/>
    <property type="match status" value="2"/>
</dbReference>
<dbReference type="Pfam" id="PF14559">
    <property type="entry name" value="TPR_19"/>
    <property type="match status" value="1"/>
</dbReference>